<feature type="transmembrane region" description="Helical" evidence="12">
    <location>
        <begin position="458"/>
        <end position="477"/>
    </location>
</feature>
<feature type="transmembrane region" description="Helical" evidence="12">
    <location>
        <begin position="116"/>
        <end position="137"/>
    </location>
</feature>
<dbReference type="PANTHER" id="PTHR42985:SF47">
    <property type="entry name" value="INTEGRAL MEMBRANE TRANSPORT PROTEIN"/>
    <property type="match status" value="1"/>
</dbReference>
<feature type="transmembrane region" description="Helical" evidence="12">
    <location>
        <begin position="314"/>
        <end position="337"/>
    </location>
</feature>
<evidence type="ECO:0000256" key="2">
    <source>
        <dbReference type="ARBA" id="ARBA00006434"/>
    </source>
</evidence>
<evidence type="ECO:0000256" key="4">
    <source>
        <dbReference type="ARBA" id="ARBA00022475"/>
    </source>
</evidence>
<protein>
    <submittedName>
        <fullName evidence="13">Sodium:solute symporter</fullName>
    </submittedName>
</protein>
<evidence type="ECO:0000256" key="5">
    <source>
        <dbReference type="ARBA" id="ARBA00022692"/>
    </source>
</evidence>
<evidence type="ECO:0000256" key="3">
    <source>
        <dbReference type="ARBA" id="ARBA00022448"/>
    </source>
</evidence>
<dbReference type="Gene3D" id="1.20.1730.10">
    <property type="entry name" value="Sodium/glucose cotransporter"/>
    <property type="match status" value="1"/>
</dbReference>
<accession>A0ABU7W3S9</accession>
<dbReference type="PROSITE" id="PS50283">
    <property type="entry name" value="NA_SOLUT_SYMP_3"/>
    <property type="match status" value="1"/>
</dbReference>
<keyword evidence="7" id="KW-0915">Sodium</keyword>
<keyword evidence="4" id="KW-1003">Cell membrane</keyword>
<dbReference type="InterPro" id="IPR038377">
    <property type="entry name" value="Na/Glc_symporter_sf"/>
</dbReference>
<dbReference type="CDD" id="cd10326">
    <property type="entry name" value="SLC5sbd_NIS-like"/>
    <property type="match status" value="1"/>
</dbReference>
<evidence type="ECO:0000256" key="8">
    <source>
        <dbReference type="ARBA" id="ARBA00023065"/>
    </source>
</evidence>
<evidence type="ECO:0000256" key="12">
    <source>
        <dbReference type="SAM" id="Phobius"/>
    </source>
</evidence>
<evidence type="ECO:0000256" key="1">
    <source>
        <dbReference type="ARBA" id="ARBA00004651"/>
    </source>
</evidence>
<reference evidence="13 14" key="1">
    <citation type="submission" date="2024-02" db="EMBL/GenBank/DDBJ databases">
        <title>Winogradskyella poriferorum JCM 12885.</title>
        <authorList>
            <person name="Zhang D.-F."/>
            <person name="Fu Z.-Y."/>
        </authorList>
    </citation>
    <scope>NUCLEOTIDE SEQUENCE [LARGE SCALE GENOMIC DNA]</scope>
    <source>
        <strain evidence="13 14">JCM 12885</strain>
    </source>
</reference>
<keyword evidence="10" id="KW-0739">Sodium transport</keyword>
<feature type="transmembrane region" description="Helical" evidence="12">
    <location>
        <begin position="404"/>
        <end position="422"/>
    </location>
</feature>
<feature type="transmembrane region" description="Helical" evidence="12">
    <location>
        <begin position="182"/>
        <end position="203"/>
    </location>
</feature>
<evidence type="ECO:0000256" key="9">
    <source>
        <dbReference type="ARBA" id="ARBA00023136"/>
    </source>
</evidence>
<dbReference type="InterPro" id="IPR001734">
    <property type="entry name" value="Na/solute_symporter"/>
</dbReference>
<evidence type="ECO:0000256" key="11">
    <source>
        <dbReference type="RuleBase" id="RU362091"/>
    </source>
</evidence>
<evidence type="ECO:0000256" key="10">
    <source>
        <dbReference type="ARBA" id="ARBA00023201"/>
    </source>
</evidence>
<keyword evidence="3" id="KW-0813">Transport</keyword>
<sequence length="481" mass="53789">MSPTSILILIASYFAVLVLISYLTGKEDSNAAFFKANKSAPWYLVAFGMIGASLSGVTFISVPGAVEANQFGYLQVVFGYLFGYLIIAFVLLPLYYRLNLTSIYTYLKDRFGKTSYKTGSVAFLISRTVGAAFRLFLVAKVLQLLVFDLFDIPFVVTVIITIALIWLYTFKGGIKTIIFTDTLQTLFMLISVVVTIVFLASALDLNSVKEIVDYTKESNLSKVFFFNDSNDPQYFWKSFLSGIFITITMTGLDQDMMQKNLTCRSLKDAQKNMLSFSVVLIFVNILFLVLGLMLTDYAAKNGITATKDDLFPTIAMLPEIGVVTSAFFLLGLIAAAYSSADSALTSLTTSFCFDILDIENKPEASKKGIRKRTHIGFSFVLVIVIILFYFIFKDISVIWKLFKAAGYTYGPLLGLFAFGLFTKHQIKDKFVWIIAIIAPVISYVLNLYSKDLFNGYEIGFEILIINGILMFIGMLLIKRKN</sequence>
<feature type="transmembrane region" description="Helical" evidence="12">
    <location>
        <begin position="273"/>
        <end position="294"/>
    </location>
</feature>
<dbReference type="EMBL" id="JAZHOU010000002">
    <property type="protein sequence ID" value="MEF3078604.1"/>
    <property type="molecule type" value="Genomic_DNA"/>
</dbReference>
<gene>
    <name evidence="13" type="ORF">V1468_06295</name>
</gene>
<keyword evidence="5 12" id="KW-0812">Transmembrane</keyword>
<name>A0ABU7W3S9_9FLAO</name>
<keyword evidence="6 12" id="KW-1133">Transmembrane helix</keyword>
<feature type="transmembrane region" description="Helical" evidence="12">
    <location>
        <begin position="234"/>
        <end position="252"/>
    </location>
</feature>
<keyword evidence="8" id="KW-0406">Ion transport</keyword>
<keyword evidence="9 12" id="KW-0472">Membrane</keyword>
<feature type="transmembrane region" description="Helical" evidence="12">
    <location>
        <begin position="375"/>
        <end position="392"/>
    </location>
</feature>
<comment type="subcellular location">
    <subcellularLocation>
        <location evidence="1">Cell membrane</location>
        <topology evidence="1">Multi-pass membrane protein</topology>
    </subcellularLocation>
</comment>
<evidence type="ECO:0000256" key="7">
    <source>
        <dbReference type="ARBA" id="ARBA00023053"/>
    </source>
</evidence>
<dbReference type="PANTHER" id="PTHR42985">
    <property type="entry name" value="SODIUM-COUPLED MONOCARBOXYLATE TRANSPORTER"/>
    <property type="match status" value="1"/>
</dbReference>
<comment type="caution">
    <text evidence="13">The sequence shown here is derived from an EMBL/GenBank/DDBJ whole genome shotgun (WGS) entry which is preliminary data.</text>
</comment>
<dbReference type="Proteomes" id="UP001356704">
    <property type="component" value="Unassembled WGS sequence"/>
</dbReference>
<keyword evidence="14" id="KW-1185">Reference proteome</keyword>
<dbReference type="RefSeq" id="WP_331809390.1">
    <property type="nucleotide sequence ID" value="NZ_JAZHOU010000002.1"/>
</dbReference>
<comment type="similarity">
    <text evidence="2 11">Belongs to the sodium:solute symporter (SSF) (TC 2.A.21) family.</text>
</comment>
<feature type="transmembrane region" description="Helical" evidence="12">
    <location>
        <begin position="6"/>
        <end position="23"/>
    </location>
</feature>
<feature type="transmembrane region" description="Helical" evidence="12">
    <location>
        <begin position="43"/>
        <end position="66"/>
    </location>
</feature>
<evidence type="ECO:0000256" key="6">
    <source>
        <dbReference type="ARBA" id="ARBA00022989"/>
    </source>
</evidence>
<feature type="transmembrane region" description="Helical" evidence="12">
    <location>
        <begin position="72"/>
        <end position="96"/>
    </location>
</feature>
<evidence type="ECO:0000313" key="14">
    <source>
        <dbReference type="Proteomes" id="UP001356704"/>
    </source>
</evidence>
<evidence type="ECO:0000313" key="13">
    <source>
        <dbReference type="EMBL" id="MEF3078604.1"/>
    </source>
</evidence>
<feature type="transmembrane region" description="Helical" evidence="12">
    <location>
        <begin position="429"/>
        <end position="446"/>
    </location>
</feature>
<proteinExistence type="inferred from homology"/>
<feature type="transmembrane region" description="Helical" evidence="12">
    <location>
        <begin position="149"/>
        <end position="170"/>
    </location>
</feature>
<organism evidence="13 14">
    <name type="scientific">Winogradskyella poriferorum</name>
    <dbReference type="NCBI Taxonomy" id="307627"/>
    <lineage>
        <taxon>Bacteria</taxon>
        <taxon>Pseudomonadati</taxon>
        <taxon>Bacteroidota</taxon>
        <taxon>Flavobacteriia</taxon>
        <taxon>Flavobacteriales</taxon>
        <taxon>Flavobacteriaceae</taxon>
        <taxon>Winogradskyella</taxon>
    </lineage>
</organism>
<dbReference type="Pfam" id="PF00474">
    <property type="entry name" value="SSF"/>
    <property type="match status" value="1"/>
</dbReference>
<dbReference type="InterPro" id="IPR051163">
    <property type="entry name" value="Sodium:Solute_Symporter_SSF"/>
</dbReference>